<reference evidence="21 22" key="1">
    <citation type="journal article" date="2018" name="Front. Microbiol.">
        <title>Prospects for Fungal Bioremediation of Acidic Radioactive Waste Sites: Characterization and Genome Sequence of Rhodotorula taiwanensis MD1149.</title>
        <authorList>
            <person name="Tkavc R."/>
            <person name="Matrosova V.Y."/>
            <person name="Grichenko O.E."/>
            <person name="Gostincar C."/>
            <person name="Volpe R.P."/>
            <person name="Klimenkova P."/>
            <person name="Gaidamakova E.K."/>
            <person name="Zhou C.E."/>
            <person name="Stewart B.J."/>
            <person name="Lyman M.G."/>
            <person name="Malfatti S.A."/>
            <person name="Rubinfeld B."/>
            <person name="Courtot M."/>
            <person name="Singh J."/>
            <person name="Dalgard C.L."/>
            <person name="Hamilton T."/>
            <person name="Frey K.G."/>
            <person name="Gunde-Cimerman N."/>
            <person name="Dugan L."/>
            <person name="Daly M.J."/>
        </authorList>
    </citation>
    <scope>NUCLEOTIDE SEQUENCE [LARGE SCALE GENOMIC DNA]</scope>
    <source>
        <strain evidence="21 22">MD1149</strain>
    </source>
</reference>
<dbReference type="PROSITE" id="PS51998">
    <property type="entry name" value="DEK_C"/>
    <property type="match status" value="1"/>
</dbReference>
<keyword evidence="5 21" id="KW-0808">Transferase</keyword>
<dbReference type="InterPro" id="IPR027417">
    <property type="entry name" value="P-loop_NTPase"/>
</dbReference>
<dbReference type="SUPFAM" id="SSF55856">
    <property type="entry name" value="Cytochrome b5-like heme/steroid binding domain"/>
    <property type="match status" value="1"/>
</dbReference>
<feature type="transmembrane region" description="Helical" evidence="17">
    <location>
        <begin position="1665"/>
        <end position="1686"/>
    </location>
</feature>
<dbReference type="InterPro" id="IPR036400">
    <property type="entry name" value="Cyt_B5-like_heme/steroid_sf"/>
</dbReference>
<dbReference type="EC" id="2.4.1.16" evidence="2"/>
<dbReference type="PRINTS" id="PR00193">
    <property type="entry name" value="MYOSINHEAVY"/>
</dbReference>
<dbReference type="SMART" id="SM01117">
    <property type="entry name" value="Cyt-b5"/>
    <property type="match status" value="2"/>
</dbReference>
<keyword evidence="3" id="KW-1003">Cell membrane</keyword>
<dbReference type="CDD" id="cd14879">
    <property type="entry name" value="MYSc_Myo17"/>
    <property type="match status" value="1"/>
</dbReference>
<keyword evidence="6 17" id="KW-0812">Transmembrane</keyword>
<keyword evidence="8 15" id="KW-0067">ATP-binding</keyword>
<gene>
    <name evidence="21" type="ORF">BMF94_4439</name>
</gene>
<dbReference type="SUPFAM" id="SSF53448">
    <property type="entry name" value="Nucleotide-diphospho-sugar transferases"/>
    <property type="match status" value="1"/>
</dbReference>
<dbReference type="InterPro" id="IPR029044">
    <property type="entry name" value="Nucleotide-diphossugar_trans"/>
</dbReference>
<feature type="compositionally biased region" description="Basic and acidic residues" evidence="16">
    <location>
        <begin position="905"/>
        <end position="918"/>
    </location>
</feature>
<dbReference type="PROSITE" id="PS51456">
    <property type="entry name" value="MYOSIN_MOTOR"/>
    <property type="match status" value="1"/>
</dbReference>
<feature type="domain" description="DEK-C" evidence="20">
    <location>
        <begin position="1903"/>
        <end position="1959"/>
    </location>
</feature>
<evidence type="ECO:0000259" key="19">
    <source>
        <dbReference type="PROSITE" id="PS51456"/>
    </source>
</evidence>
<evidence type="ECO:0000256" key="8">
    <source>
        <dbReference type="ARBA" id="ARBA00022840"/>
    </source>
</evidence>
<feature type="transmembrane region" description="Helical" evidence="17">
    <location>
        <begin position="937"/>
        <end position="956"/>
    </location>
</feature>
<dbReference type="EMBL" id="PJQD01000048">
    <property type="protein sequence ID" value="POY72611.1"/>
    <property type="molecule type" value="Genomic_DNA"/>
</dbReference>
<comment type="similarity">
    <text evidence="15">Belongs to the TRAFAC class myosin-kinesin ATPase superfamily. Myosin family.</text>
</comment>
<comment type="caution">
    <text evidence="21">The sequence shown here is derived from an EMBL/GenBank/DDBJ whole genome shotgun (WGS) entry which is preliminary data.</text>
</comment>
<feature type="region of interest" description="Disordered" evidence="16">
    <location>
        <begin position="608"/>
        <end position="652"/>
    </location>
</feature>
<dbReference type="InterPro" id="IPR036961">
    <property type="entry name" value="Kinesin_motor_dom_sf"/>
</dbReference>
<dbReference type="GO" id="GO:0031505">
    <property type="term" value="P:fungal-type cell wall organization"/>
    <property type="evidence" value="ECO:0007669"/>
    <property type="project" value="TreeGrafter"/>
</dbReference>
<dbReference type="SUPFAM" id="SSF109715">
    <property type="entry name" value="DEK C-terminal domain"/>
    <property type="match status" value="1"/>
</dbReference>
<dbReference type="InterPro" id="IPR001199">
    <property type="entry name" value="Cyt_B5-like_heme/steroid-bd"/>
</dbReference>
<evidence type="ECO:0000256" key="5">
    <source>
        <dbReference type="ARBA" id="ARBA00022679"/>
    </source>
</evidence>
<dbReference type="SUPFAM" id="SSF52540">
    <property type="entry name" value="P-loop containing nucleoside triphosphate hydrolases"/>
    <property type="match status" value="1"/>
</dbReference>
<protein>
    <recommendedName>
        <fullName evidence="2">chitin synthase</fullName>
        <ecNumber evidence="2">2.4.1.16</ecNumber>
    </recommendedName>
</protein>
<keyword evidence="4 21" id="KW-0328">Glycosyltransferase</keyword>
<evidence type="ECO:0000256" key="14">
    <source>
        <dbReference type="ARBA" id="ARBA00023203"/>
    </source>
</evidence>
<dbReference type="Pfam" id="PF08766">
    <property type="entry name" value="DEK_C"/>
    <property type="match status" value="1"/>
</dbReference>
<dbReference type="GO" id="GO:0030428">
    <property type="term" value="C:cell septum"/>
    <property type="evidence" value="ECO:0007669"/>
    <property type="project" value="TreeGrafter"/>
</dbReference>
<dbReference type="GO" id="GO:0005886">
    <property type="term" value="C:plasma membrane"/>
    <property type="evidence" value="ECO:0007669"/>
    <property type="project" value="UniProtKB-SubCell"/>
</dbReference>
<feature type="transmembrane region" description="Helical" evidence="17">
    <location>
        <begin position="1632"/>
        <end position="1659"/>
    </location>
</feature>
<dbReference type="InterPro" id="IPR014876">
    <property type="entry name" value="DEK_C"/>
</dbReference>
<proteinExistence type="inferred from homology"/>
<evidence type="ECO:0000256" key="6">
    <source>
        <dbReference type="ARBA" id="ARBA00022692"/>
    </source>
</evidence>
<dbReference type="GO" id="GO:0016459">
    <property type="term" value="C:myosin complex"/>
    <property type="evidence" value="ECO:0007669"/>
    <property type="project" value="UniProtKB-KW"/>
</dbReference>
<dbReference type="InterPro" id="IPR036037">
    <property type="entry name" value="MYSc_Myo17"/>
</dbReference>
<evidence type="ECO:0000256" key="16">
    <source>
        <dbReference type="SAM" id="MobiDB-lite"/>
    </source>
</evidence>
<sequence>MAQNPFSTPALGSEVELDPVACPDLADLPEGIPPLSIEELVPYFRARLLEGIPYSQISSRVTVAVNPYQQIHATSDRALVDWRTEYADLGTEGVRGTMGPHVWAAAQRAYYHMSRTGQDQAIVLTGETGAGKTESARLITKALVDLAAPPAGKKGSKVVSAIPAAFFILDTFGSATTLANASASRFGRYIELQFNDKGRLTGLKGLEYSLERSRVANTASGERNFHAFHYLVTGATAEERQHLQLHGSSAATFRFLSKTRTASQSAQADAVRFLQLKEAFKAVGFAKKAVASIFQVLAAILHLGNVEFVVDRNRNADSAVVKNSHVLETAADLLGVDSAELEYALTNKSTLVGGEVCAVFLDAEAASSNRDDLACALYGLVFSWVGEYLNEKLCREDFATFISLVDFPGPHHGGPASREGLGVEAFCANLASERLQSYVLEQLHEANKAEYRSEEVPLPGLDAKYVSNSETVRLLTNMPGGLVHIVDDQSHRRGKTDTTMLQAMTKRWGNHPSFASRNGDEAQGRPGAFIVSHWDGQATYSAENFLAQNAAAISPDFVTLLGGSEASAGQGRRDGGSSGSGSSFSFVRQLFANGSINVESHARSENTLVAASQKVGPRRVPSTRRPKGRNPFGEQEGENMDDSPTAGDAKVPKHSVVKDVNDSINLLLNTLSTSKSWFVLCLRPNDAQLPHQVDAKLLKHQLRVLGVPELGRRLRNEYSVNLEAKEWWERYSRIPVLRDELPSLGSLTYGDKAARVRDLLGFSEREMGLGKSKVYLSDAAFRYLEDFLRAEDSDEQMHLHELVTRVTAAMAPMDPYSSHLHLEAPGLDAYNDAYAKTTSTAALPLVGYRPDQDYEDEAEYDSDRKAYLAGEDDYLGQTARHLPDEEQSLAPSAYTSSRPMFDARGMPEKSEMSSKGDDGLNRETVEVIRMSKARKRWVTLTWIFTWWIPSPFLSWCGGMKRKDVRMAWREKLLINMLIWLLCGAAVFVIAVMGRIICPTQHVFNTEELSERSYSNDQSHMLVAIRGEVFDFSAFAPHHIPGPSVVPTTTIEKLGGQDISDYFPVQVSALCNGVDGSVSPWVTLEAQNVSTAVKQFAQYHDFRAFTGDSRPDWYYETMIYLRYNYRKGFMGYSPGNVKSEVKKHGTNLAIMDGNVYDFTTYIQNNGGGLEVPAGATAPSGTSRLFMSEAIVDLFRQKAGSDITNDFNQLNLAPDVIQRQKICMRNLFFIGKVDTRNSAKCQFSQYLLIALSSFMVVIVAAKFLAALQFGRKRKPEDYDKFVICQVPCYTEGEESLRACLDSLTKLKYDDKRKLIFVICDGMIVGSGNDRPTPQIVLDILGADTSVEPEPLSFHSIGNGDKQHNMAKVYSGLHEAGGHIVPYIVVVKVGKPTERHRPGNRGKRDSQMLLMRFLNRVHFDSPMAPVELEMYHQIKNVIGVNPAFYEYLLMVDADTTVDPYGLNYLVGGFVEDRKIIGLCGETSLVNARASWTTMMQVYEYFISHHLTKAFESLFGTVTCLPGCFSMYRIRTLEHRPVIISDAILAEYGENKVETLHVKNLLSLGEDRYLTTVILKHFPQYKTKFTRFAKAKTIAPDEWKVLMSQRRRWINSTIHNLVELLQIDRMCGFCCFSMRFVILVDLASTLISPVTVAYIIYLVYMVVGEHKPIPTFALIMIAAIYGCQVVIYVLHRKFEHIGWMLLYILAIPFFSFVLPLVSFWQMDDFSWGSTREIVGEQGKRLLVHDEGKFDPASIPLQKWTDYEEALWQEGDNESIGEIIEASKQQQQQEAASAYGLPYGAASVRGGYEATPYRSGDFGPGLGGGHAPSVAAMSQHELMSMHGYQPAIAPGTLSMADRRQSTTSFFAANAIRQAQMMPQQQPRHSYSQSGDQLLGGYGVAPAAGVRGLPSDDVIAHDVQELLSQADLTQVTKKRVREALEDRYGVALPGDKKALVNQVIAEVLGLEG</sequence>
<comment type="subcellular location">
    <subcellularLocation>
        <location evidence="1">Cell membrane</location>
        <topology evidence="1">Multi-pass membrane protein</topology>
    </subcellularLocation>
</comment>
<evidence type="ECO:0000256" key="2">
    <source>
        <dbReference type="ARBA" id="ARBA00012543"/>
    </source>
</evidence>
<evidence type="ECO:0000259" key="18">
    <source>
        <dbReference type="PROSITE" id="PS50255"/>
    </source>
</evidence>
<evidence type="ECO:0000256" key="17">
    <source>
        <dbReference type="SAM" id="Phobius"/>
    </source>
</evidence>
<evidence type="ECO:0000256" key="3">
    <source>
        <dbReference type="ARBA" id="ARBA00022475"/>
    </source>
</evidence>
<dbReference type="Gene3D" id="1.20.58.530">
    <property type="match status" value="1"/>
</dbReference>
<keyword evidence="12 15" id="KW-0505">Motor protein</keyword>
<dbReference type="PROSITE" id="PS50255">
    <property type="entry name" value="CYTOCHROME_B5_2"/>
    <property type="match status" value="1"/>
</dbReference>
<keyword evidence="7 15" id="KW-0547">Nucleotide-binding</keyword>
<dbReference type="GO" id="GO:0005524">
    <property type="term" value="F:ATP binding"/>
    <property type="evidence" value="ECO:0007669"/>
    <property type="project" value="UniProtKB-UniRule"/>
</dbReference>
<dbReference type="GO" id="GO:0003774">
    <property type="term" value="F:cytoskeletal motor activity"/>
    <property type="evidence" value="ECO:0007669"/>
    <property type="project" value="UniProtKB-UniRule"/>
</dbReference>
<dbReference type="OrthoDB" id="370884at2759"/>
<feature type="domain" description="Cytochrome b5 heme-binding" evidence="18">
    <location>
        <begin position="1000"/>
        <end position="1062"/>
    </location>
</feature>
<accession>A0A2S5B7A9</accession>
<dbReference type="Gene3D" id="3.10.120.10">
    <property type="entry name" value="Cytochrome b5-like heme/steroid binding domain"/>
    <property type="match status" value="2"/>
</dbReference>
<dbReference type="Gene3D" id="3.40.850.10">
    <property type="entry name" value="Kinesin motor domain"/>
    <property type="match status" value="1"/>
</dbReference>
<feature type="region of interest" description="Actin-binding" evidence="15">
    <location>
        <begin position="664"/>
        <end position="686"/>
    </location>
</feature>
<feature type="transmembrane region" description="Helical" evidence="17">
    <location>
        <begin position="1244"/>
        <end position="1263"/>
    </location>
</feature>
<dbReference type="SMART" id="SM00242">
    <property type="entry name" value="MYSc"/>
    <property type="match status" value="1"/>
</dbReference>
<keyword evidence="14 15" id="KW-0009">Actin-binding</keyword>
<evidence type="ECO:0000313" key="21">
    <source>
        <dbReference type="EMBL" id="POY72611.1"/>
    </source>
</evidence>
<organism evidence="21 22">
    <name type="scientific">Rhodotorula taiwanensis</name>
    <dbReference type="NCBI Taxonomy" id="741276"/>
    <lineage>
        <taxon>Eukaryota</taxon>
        <taxon>Fungi</taxon>
        <taxon>Dikarya</taxon>
        <taxon>Basidiomycota</taxon>
        <taxon>Pucciniomycotina</taxon>
        <taxon>Microbotryomycetes</taxon>
        <taxon>Sporidiobolales</taxon>
        <taxon>Sporidiobolaceae</taxon>
        <taxon>Rhodotorula</taxon>
    </lineage>
</organism>
<evidence type="ECO:0000313" key="22">
    <source>
        <dbReference type="Proteomes" id="UP000237144"/>
    </source>
</evidence>
<feature type="domain" description="Myosin motor" evidence="19">
    <location>
        <begin position="24"/>
        <end position="789"/>
    </location>
</feature>
<evidence type="ECO:0000256" key="10">
    <source>
        <dbReference type="ARBA" id="ARBA00023123"/>
    </source>
</evidence>
<dbReference type="Pfam" id="PF00173">
    <property type="entry name" value="Cyt-b5"/>
    <property type="match status" value="1"/>
</dbReference>
<dbReference type="Pfam" id="PF00063">
    <property type="entry name" value="Myosin_head"/>
    <property type="match status" value="2"/>
</dbReference>
<dbReference type="GO" id="GO:0003779">
    <property type="term" value="F:actin binding"/>
    <property type="evidence" value="ECO:0007669"/>
    <property type="project" value="UniProtKB-KW"/>
</dbReference>
<evidence type="ECO:0000259" key="20">
    <source>
        <dbReference type="PROSITE" id="PS51998"/>
    </source>
</evidence>
<dbReference type="STRING" id="741276.A0A2S5B7A9"/>
<feature type="transmembrane region" description="Helical" evidence="17">
    <location>
        <begin position="977"/>
        <end position="996"/>
    </location>
</feature>
<evidence type="ECO:0000256" key="1">
    <source>
        <dbReference type="ARBA" id="ARBA00004651"/>
    </source>
</evidence>
<keyword evidence="13" id="KW-0325">Glycoprotein</keyword>
<keyword evidence="11 17" id="KW-0472">Membrane</keyword>
<dbReference type="InterPro" id="IPR004835">
    <property type="entry name" value="Chitin_synth"/>
</dbReference>
<feature type="transmembrane region" description="Helical" evidence="17">
    <location>
        <begin position="1693"/>
        <end position="1716"/>
    </location>
</feature>
<name>A0A2S5B7A9_9BASI</name>
<dbReference type="InterPro" id="IPR001609">
    <property type="entry name" value="Myosin_head_motor_dom-like"/>
</dbReference>
<dbReference type="Pfam" id="PF03142">
    <property type="entry name" value="Chitin_synth_2"/>
    <property type="match status" value="1"/>
</dbReference>
<feature type="binding site" evidence="15">
    <location>
        <begin position="126"/>
        <end position="133"/>
    </location>
    <ligand>
        <name>ATP</name>
        <dbReference type="ChEBI" id="CHEBI:30616"/>
    </ligand>
</feature>
<evidence type="ECO:0000256" key="4">
    <source>
        <dbReference type="ARBA" id="ARBA00022676"/>
    </source>
</evidence>
<evidence type="ECO:0000256" key="13">
    <source>
        <dbReference type="ARBA" id="ARBA00023180"/>
    </source>
</evidence>
<dbReference type="PANTHER" id="PTHR22914">
    <property type="entry name" value="CHITIN SYNTHASE"/>
    <property type="match status" value="1"/>
</dbReference>
<feature type="region of interest" description="Disordered" evidence="16">
    <location>
        <begin position="896"/>
        <end position="918"/>
    </location>
</feature>
<dbReference type="Proteomes" id="UP000237144">
    <property type="component" value="Unassembled WGS sequence"/>
</dbReference>
<dbReference type="PANTHER" id="PTHR22914:SF45">
    <property type="entry name" value="CHITIN SYNTHASE"/>
    <property type="match status" value="1"/>
</dbReference>
<dbReference type="GO" id="GO:0004100">
    <property type="term" value="F:chitin synthase activity"/>
    <property type="evidence" value="ECO:0007669"/>
    <property type="project" value="UniProtKB-EC"/>
</dbReference>
<evidence type="ECO:0000256" key="9">
    <source>
        <dbReference type="ARBA" id="ARBA00022989"/>
    </source>
</evidence>
<keyword evidence="10 15" id="KW-0518">Myosin</keyword>
<evidence type="ECO:0000256" key="15">
    <source>
        <dbReference type="PROSITE-ProRule" id="PRU00782"/>
    </source>
</evidence>
<keyword evidence="22" id="KW-1185">Reference proteome</keyword>
<dbReference type="GO" id="GO:0006031">
    <property type="term" value="P:chitin biosynthetic process"/>
    <property type="evidence" value="ECO:0007669"/>
    <property type="project" value="TreeGrafter"/>
</dbReference>
<evidence type="ECO:0000256" key="12">
    <source>
        <dbReference type="ARBA" id="ARBA00023175"/>
    </source>
</evidence>
<evidence type="ECO:0000256" key="7">
    <source>
        <dbReference type="ARBA" id="ARBA00022741"/>
    </source>
</evidence>
<evidence type="ECO:0000256" key="11">
    <source>
        <dbReference type="ARBA" id="ARBA00023136"/>
    </source>
</evidence>
<keyword evidence="9 17" id="KW-1133">Transmembrane helix</keyword>
<dbReference type="Gene3D" id="1.10.10.820">
    <property type="match status" value="1"/>
</dbReference>
<dbReference type="Gene3D" id="1.20.120.720">
    <property type="entry name" value="Myosin VI head, motor domain, U50 subdomain"/>
    <property type="match status" value="1"/>
</dbReference>
<dbReference type="Gene3D" id="1.10.10.60">
    <property type="entry name" value="Homeodomain-like"/>
    <property type="match status" value="1"/>
</dbReference>